<sequence length="131" mass="15410">MRLTKVLDSYYALSPTSNPFQQNDKNPDSFQQYDEDSNPFYQNKEKNIYALFSSSSKPFHFHIPTPITNKNNEVDNEYNIDQGEENSKDGDDKDNINKFFAFSEINNNKVFLTKILNDSIETEIIIWVFKY</sequence>
<keyword evidence="3" id="KW-1185">Reference proteome</keyword>
<evidence type="ECO:0000313" key="3">
    <source>
        <dbReference type="Proteomes" id="UP000265703"/>
    </source>
</evidence>
<protein>
    <submittedName>
        <fullName evidence="2">Uncharacterized protein</fullName>
    </submittedName>
</protein>
<dbReference type="EMBL" id="QKYT01000617">
    <property type="protein sequence ID" value="RIA82922.1"/>
    <property type="molecule type" value="Genomic_DNA"/>
</dbReference>
<proteinExistence type="predicted"/>
<dbReference type="AlphaFoldDB" id="A0A397SBQ8"/>
<accession>A0A397SBQ8</accession>
<feature type="compositionally biased region" description="Acidic residues" evidence="1">
    <location>
        <begin position="74"/>
        <end position="84"/>
    </location>
</feature>
<comment type="caution">
    <text evidence="2">The sequence shown here is derived from an EMBL/GenBank/DDBJ whole genome shotgun (WGS) entry which is preliminary data.</text>
</comment>
<name>A0A397SBQ8_9GLOM</name>
<reference evidence="2 3" key="1">
    <citation type="submission" date="2018-06" db="EMBL/GenBank/DDBJ databases">
        <title>Comparative genomics reveals the genomic features of Rhizophagus irregularis, R. cerebriforme, R. diaphanum and Gigaspora rosea, and their symbiotic lifestyle signature.</title>
        <authorList>
            <person name="Morin E."/>
            <person name="San Clemente H."/>
            <person name="Chen E.C.H."/>
            <person name="De La Providencia I."/>
            <person name="Hainaut M."/>
            <person name="Kuo A."/>
            <person name="Kohler A."/>
            <person name="Murat C."/>
            <person name="Tang N."/>
            <person name="Roy S."/>
            <person name="Loubradou J."/>
            <person name="Henrissat B."/>
            <person name="Grigoriev I.V."/>
            <person name="Corradi N."/>
            <person name="Roux C."/>
            <person name="Martin F.M."/>
        </authorList>
    </citation>
    <scope>NUCLEOTIDE SEQUENCE [LARGE SCALE GENOMIC DNA]</scope>
    <source>
        <strain evidence="2 3">DAOM 227022</strain>
    </source>
</reference>
<evidence type="ECO:0000256" key="1">
    <source>
        <dbReference type="SAM" id="MobiDB-lite"/>
    </source>
</evidence>
<feature type="region of interest" description="Disordered" evidence="1">
    <location>
        <begin position="66"/>
        <end position="93"/>
    </location>
</feature>
<gene>
    <name evidence="2" type="ORF">C1645_834608</name>
</gene>
<organism evidence="2 3">
    <name type="scientific">Glomus cerebriforme</name>
    <dbReference type="NCBI Taxonomy" id="658196"/>
    <lineage>
        <taxon>Eukaryota</taxon>
        <taxon>Fungi</taxon>
        <taxon>Fungi incertae sedis</taxon>
        <taxon>Mucoromycota</taxon>
        <taxon>Glomeromycotina</taxon>
        <taxon>Glomeromycetes</taxon>
        <taxon>Glomerales</taxon>
        <taxon>Glomeraceae</taxon>
        <taxon>Glomus</taxon>
    </lineage>
</organism>
<dbReference type="Proteomes" id="UP000265703">
    <property type="component" value="Unassembled WGS sequence"/>
</dbReference>
<feature type="region of interest" description="Disordered" evidence="1">
    <location>
        <begin position="15"/>
        <end position="37"/>
    </location>
</feature>
<feature type="compositionally biased region" description="Polar residues" evidence="1">
    <location>
        <begin position="15"/>
        <end position="32"/>
    </location>
</feature>
<evidence type="ECO:0000313" key="2">
    <source>
        <dbReference type="EMBL" id="RIA82922.1"/>
    </source>
</evidence>